<protein>
    <submittedName>
        <fullName evidence="1">Uncharacterized protein</fullName>
    </submittedName>
</protein>
<organism evidence="1 2">
    <name type="scientific">Brassica rapa subsp. trilocularis</name>
    <dbReference type="NCBI Taxonomy" id="1813537"/>
    <lineage>
        <taxon>Eukaryota</taxon>
        <taxon>Viridiplantae</taxon>
        <taxon>Streptophyta</taxon>
        <taxon>Embryophyta</taxon>
        <taxon>Tracheophyta</taxon>
        <taxon>Spermatophyta</taxon>
        <taxon>Magnoliopsida</taxon>
        <taxon>eudicotyledons</taxon>
        <taxon>Gunneridae</taxon>
        <taxon>Pentapetalae</taxon>
        <taxon>rosids</taxon>
        <taxon>malvids</taxon>
        <taxon>Brassicales</taxon>
        <taxon>Brassicaceae</taxon>
        <taxon>Brassiceae</taxon>
        <taxon>Brassica</taxon>
    </lineage>
</organism>
<reference evidence="1 2" key="1">
    <citation type="submission" date="2021-03" db="EMBL/GenBank/DDBJ databases">
        <authorList>
            <person name="King G.J."/>
            <person name="Bancroft I."/>
            <person name="Baten A."/>
            <person name="Bloomfield J."/>
            <person name="Borpatragohain P."/>
            <person name="He Z."/>
            <person name="Irish N."/>
            <person name="Irwin J."/>
            <person name="Liu K."/>
            <person name="Mauleon R.P."/>
            <person name="Moore J."/>
            <person name="Morris R."/>
            <person name="Ostergaard L."/>
            <person name="Wang B."/>
            <person name="Wells R."/>
        </authorList>
    </citation>
    <scope>NUCLEOTIDE SEQUENCE [LARGE SCALE GENOMIC DNA]</scope>
    <source>
        <strain evidence="1">R-o-18</strain>
        <tissue evidence="1">Leaf</tissue>
    </source>
</reference>
<dbReference type="EMBL" id="JADBGQ010000001">
    <property type="protein sequence ID" value="KAG5415941.1"/>
    <property type="molecule type" value="Genomic_DNA"/>
</dbReference>
<comment type="caution">
    <text evidence="1">The sequence shown here is derived from an EMBL/GenBank/DDBJ whole genome shotgun (WGS) entry which is preliminary data.</text>
</comment>
<proteinExistence type="predicted"/>
<gene>
    <name evidence="1" type="primary">A01p049780.1_BraROA</name>
    <name evidence="1" type="ORF">IGI04_003508</name>
</gene>
<evidence type="ECO:0000313" key="1">
    <source>
        <dbReference type="EMBL" id="KAG5415941.1"/>
    </source>
</evidence>
<sequence length="78" mass="9034">MFHKYAGETLDTLKRAIYVRDTTAKSMFEAPCFKSCTLLHKQVLQHWSWFQFGNSVLGCGWTQGDDYLKHAFSMGYGF</sequence>
<name>A0ABQ7P0N1_BRACM</name>
<evidence type="ECO:0000313" key="2">
    <source>
        <dbReference type="Proteomes" id="UP000823674"/>
    </source>
</evidence>
<keyword evidence="2" id="KW-1185">Reference proteome</keyword>
<dbReference type="Proteomes" id="UP000823674">
    <property type="component" value="Chromosome A01"/>
</dbReference>
<accession>A0ABQ7P0N1</accession>